<dbReference type="CDD" id="cd00093">
    <property type="entry name" value="HTH_XRE"/>
    <property type="match status" value="1"/>
</dbReference>
<accession>A0ABT1BZW4</accession>
<organism evidence="2 3">
    <name type="scientific">Segatella cerevisiae</name>
    <dbReference type="NCBI Taxonomy" id="2053716"/>
    <lineage>
        <taxon>Bacteria</taxon>
        <taxon>Pseudomonadati</taxon>
        <taxon>Bacteroidota</taxon>
        <taxon>Bacteroidia</taxon>
        <taxon>Bacteroidales</taxon>
        <taxon>Prevotellaceae</taxon>
        <taxon>Segatella</taxon>
    </lineage>
</organism>
<dbReference type="RefSeq" id="WP_252761351.1">
    <property type="nucleotide sequence ID" value="NZ_JAMXLY010000034.1"/>
</dbReference>
<reference evidence="2 3" key="1">
    <citation type="submission" date="2022-06" db="EMBL/GenBank/DDBJ databases">
        <title>A taxonomic note on the genus Prevotella: Description of four novel genera and emended description of the genera Hallella and Xylanibacter.</title>
        <authorList>
            <person name="Hitch T.C.A."/>
        </authorList>
    </citation>
    <scope>NUCLEOTIDE SEQUENCE [LARGE SCALE GENOMIC DNA]</scope>
    <source>
        <strain evidence="2 3">DSM 100619</strain>
    </source>
</reference>
<evidence type="ECO:0000313" key="2">
    <source>
        <dbReference type="EMBL" id="MCO6025967.1"/>
    </source>
</evidence>
<dbReference type="InterPro" id="IPR010982">
    <property type="entry name" value="Lambda_DNA-bd_dom_sf"/>
</dbReference>
<name>A0ABT1BZW4_9BACT</name>
<dbReference type="Proteomes" id="UP001204015">
    <property type="component" value="Unassembled WGS sequence"/>
</dbReference>
<dbReference type="PROSITE" id="PS50943">
    <property type="entry name" value="HTH_CROC1"/>
    <property type="match status" value="1"/>
</dbReference>
<keyword evidence="3" id="KW-1185">Reference proteome</keyword>
<sequence>MAEITKQQYEFAEQRIEELLPYVNDSTSLDDPKCVELTLMSDVVEEYEKIHFPIGKPTPAELIACGLSEKKMTQKELAQKLKVSPSRINDFVKGKSEPSLSLAGKICKILGIMPDAMLTC</sequence>
<evidence type="ECO:0000259" key="1">
    <source>
        <dbReference type="PROSITE" id="PS50943"/>
    </source>
</evidence>
<feature type="domain" description="HTH cro/C1-type" evidence="1">
    <location>
        <begin position="69"/>
        <end position="117"/>
    </location>
</feature>
<gene>
    <name evidence="2" type="ORF">NG821_08975</name>
</gene>
<dbReference type="SMART" id="SM00530">
    <property type="entry name" value="HTH_XRE"/>
    <property type="match status" value="1"/>
</dbReference>
<protein>
    <submittedName>
        <fullName evidence="2">Helix-turn-helix domain-containing protein</fullName>
    </submittedName>
</protein>
<dbReference type="InterPro" id="IPR001387">
    <property type="entry name" value="Cro/C1-type_HTH"/>
</dbReference>
<dbReference type="Pfam" id="PF01381">
    <property type="entry name" value="HTH_3"/>
    <property type="match status" value="1"/>
</dbReference>
<dbReference type="SUPFAM" id="SSF47413">
    <property type="entry name" value="lambda repressor-like DNA-binding domains"/>
    <property type="match status" value="1"/>
</dbReference>
<evidence type="ECO:0000313" key="3">
    <source>
        <dbReference type="Proteomes" id="UP001204015"/>
    </source>
</evidence>
<comment type="caution">
    <text evidence="2">The sequence shown here is derived from an EMBL/GenBank/DDBJ whole genome shotgun (WGS) entry which is preliminary data.</text>
</comment>
<dbReference type="Gene3D" id="1.10.260.40">
    <property type="entry name" value="lambda repressor-like DNA-binding domains"/>
    <property type="match status" value="1"/>
</dbReference>
<dbReference type="EMBL" id="JAMXLY010000034">
    <property type="protein sequence ID" value="MCO6025967.1"/>
    <property type="molecule type" value="Genomic_DNA"/>
</dbReference>
<proteinExistence type="predicted"/>